<name>A0A1G6X6T0_9BACT</name>
<evidence type="ECO:0000256" key="7">
    <source>
        <dbReference type="ARBA" id="ARBA00023049"/>
    </source>
</evidence>
<keyword evidence="6" id="KW-0862">Zinc</keyword>
<feature type="domain" description="Secretion system C-terminal sorting" evidence="11">
    <location>
        <begin position="637"/>
        <end position="711"/>
    </location>
</feature>
<evidence type="ECO:0000259" key="10">
    <source>
        <dbReference type="Pfam" id="PF05572"/>
    </source>
</evidence>
<dbReference type="InterPro" id="IPR008754">
    <property type="entry name" value="Peptidase_M43"/>
</dbReference>
<dbReference type="SUPFAM" id="SSF55486">
    <property type="entry name" value="Metalloproteases ('zincins'), catalytic domain"/>
    <property type="match status" value="1"/>
</dbReference>
<dbReference type="Pfam" id="PF18962">
    <property type="entry name" value="Por_Secre_tail"/>
    <property type="match status" value="1"/>
</dbReference>
<feature type="chain" id="PRO_5011591481" evidence="9">
    <location>
        <begin position="28"/>
        <end position="713"/>
    </location>
</feature>
<gene>
    <name evidence="12" type="ORF">SAMN04487996_10262</name>
</gene>
<dbReference type="Proteomes" id="UP000198748">
    <property type="component" value="Unassembled WGS sequence"/>
</dbReference>
<evidence type="ECO:0000256" key="9">
    <source>
        <dbReference type="SAM" id="SignalP"/>
    </source>
</evidence>
<keyword evidence="7" id="KW-0482">Metalloprotease</keyword>
<proteinExistence type="inferred from homology"/>
<dbReference type="Gene3D" id="2.60.120.200">
    <property type="match status" value="1"/>
</dbReference>
<evidence type="ECO:0000256" key="2">
    <source>
        <dbReference type="ARBA" id="ARBA00022670"/>
    </source>
</evidence>
<keyword evidence="4 9" id="KW-0732">Signal</keyword>
<dbReference type="GO" id="GO:0046872">
    <property type="term" value="F:metal ion binding"/>
    <property type="evidence" value="ECO:0007669"/>
    <property type="project" value="UniProtKB-KW"/>
</dbReference>
<feature type="signal peptide" evidence="9">
    <location>
        <begin position="1"/>
        <end position="27"/>
    </location>
</feature>
<dbReference type="GO" id="GO:0008237">
    <property type="term" value="F:metallopeptidase activity"/>
    <property type="evidence" value="ECO:0007669"/>
    <property type="project" value="UniProtKB-KW"/>
</dbReference>
<dbReference type="STRING" id="659014.SAMN04487996_10262"/>
<dbReference type="SUPFAM" id="SSF49899">
    <property type="entry name" value="Concanavalin A-like lectins/glucanases"/>
    <property type="match status" value="1"/>
</dbReference>
<keyword evidence="2" id="KW-0645">Protease</keyword>
<dbReference type="NCBIfam" id="NF038128">
    <property type="entry name" value="choice_anch_J"/>
    <property type="match status" value="1"/>
</dbReference>
<keyword evidence="8" id="KW-1015">Disulfide bond</keyword>
<evidence type="ECO:0000259" key="11">
    <source>
        <dbReference type="Pfam" id="PF18962"/>
    </source>
</evidence>
<evidence type="ECO:0000256" key="8">
    <source>
        <dbReference type="ARBA" id="ARBA00023157"/>
    </source>
</evidence>
<sequence>MRHPILLIKYFFAILLLLRISSGAAQAQDRCASMELLQKRFTDKPALKLMFDQRELRLKQLIRERVASGKTMRTTGLVTIPVVFHVVLSRQSMVTDAQIMAQLDTINKDYAGTNAGADKVPSHFKSLFGQSGIQFCLAQRTPNDAPSTGIVRYTTTRNSFDYTTNQVKHAESGGADAWDTDKYLNIWICDLSSTTLGYATFPDDGVKDEQGVAVDYASLPNGTATGFNQGKTLTHEIGHYFNLYHIWGDDNGSCAGTDEVDDTPNQSNSTTTCQTGIVTDRCTTTSPGIMYQNYMDYTPDACLFMFTKMQVARMETAFNTYRSLLAMSNGCTPVDVKKKDASLKAIRQPAQRICTNSLTPQITLVNKGSETLTSVTIHAVIDNGTVQNYNWTGSLATYAEATVTLSALTTVEGNHVLSISTSNPNGAADEDTSNDALSLDFIYYEPFEAPVREGFEGLFPPQGWDIVNEDGGSTWEKTTSASKTGSASVKIGNFDNQVVGQRDYLRSPTVRIAGVDSAFVSFQVAAATYTNSAAQGNVWDTLQVLISTDCGQTYTSVYKKWGSSLITRSTATRTAFTPGVNEWRREEINLGSFIGQGEILVAFLNINGNENDIYLDDINIRTVTVNPNLKEAGFLVMPNPTSGQVSVQFYPHPEKLKSVSIYNATGQKIRETVITGEVASNIYNFDLTTYPSGLYVVKAEFEDRVLTRKIVKN</sequence>
<dbReference type="InterPro" id="IPR013320">
    <property type="entry name" value="ConA-like_dom_sf"/>
</dbReference>
<feature type="domain" description="Peptidase M43 pregnancy-associated plasma-A" evidence="10">
    <location>
        <begin position="175"/>
        <end position="317"/>
    </location>
</feature>
<dbReference type="PANTHER" id="PTHR47466:SF1">
    <property type="entry name" value="METALLOPROTEASE MEP1 (AFU_ORTHOLOGUE AFUA_1G07730)-RELATED"/>
    <property type="match status" value="1"/>
</dbReference>
<reference evidence="13" key="1">
    <citation type="submission" date="2016-10" db="EMBL/GenBank/DDBJ databases">
        <authorList>
            <person name="Varghese N."/>
            <person name="Submissions S."/>
        </authorList>
    </citation>
    <scope>NUCLEOTIDE SEQUENCE [LARGE SCALE GENOMIC DNA]</scope>
    <source>
        <strain evidence="13">DSM 25329</strain>
    </source>
</reference>
<evidence type="ECO:0000313" key="12">
    <source>
        <dbReference type="EMBL" id="SDD73075.1"/>
    </source>
</evidence>
<evidence type="ECO:0000256" key="4">
    <source>
        <dbReference type="ARBA" id="ARBA00022729"/>
    </source>
</evidence>
<dbReference type="AlphaFoldDB" id="A0A1G6X6T0"/>
<evidence type="ECO:0000256" key="5">
    <source>
        <dbReference type="ARBA" id="ARBA00022801"/>
    </source>
</evidence>
<dbReference type="Gene3D" id="2.60.40.10">
    <property type="entry name" value="Immunoglobulins"/>
    <property type="match status" value="1"/>
</dbReference>
<protein>
    <submittedName>
        <fullName evidence="12">Por secretion system C-terminal sorting domain-containing protein</fullName>
    </submittedName>
</protein>
<accession>A0A1G6X6T0</accession>
<dbReference type="EMBL" id="FNAN01000002">
    <property type="protein sequence ID" value="SDD73075.1"/>
    <property type="molecule type" value="Genomic_DNA"/>
</dbReference>
<evidence type="ECO:0000256" key="6">
    <source>
        <dbReference type="ARBA" id="ARBA00022833"/>
    </source>
</evidence>
<keyword evidence="5" id="KW-0378">Hydrolase</keyword>
<dbReference type="InterPro" id="IPR024079">
    <property type="entry name" value="MetalloPept_cat_dom_sf"/>
</dbReference>
<dbReference type="GO" id="GO:0004553">
    <property type="term" value="F:hydrolase activity, hydrolyzing O-glycosyl compounds"/>
    <property type="evidence" value="ECO:0007669"/>
    <property type="project" value="UniProtKB-ARBA"/>
</dbReference>
<dbReference type="Gene3D" id="3.40.390.10">
    <property type="entry name" value="Collagenase (Catalytic Domain)"/>
    <property type="match status" value="1"/>
</dbReference>
<dbReference type="GO" id="GO:0006508">
    <property type="term" value="P:proteolysis"/>
    <property type="evidence" value="ECO:0007669"/>
    <property type="project" value="UniProtKB-KW"/>
</dbReference>
<evidence type="ECO:0000313" key="13">
    <source>
        <dbReference type="Proteomes" id="UP000198748"/>
    </source>
</evidence>
<dbReference type="Pfam" id="PF05572">
    <property type="entry name" value="Peptidase_M43"/>
    <property type="match status" value="1"/>
</dbReference>
<keyword evidence="13" id="KW-1185">Reference proteome</keyword>
<dbReference type="RefSeq" id="WP_229212546.1">
    <property type="nucleotide sequence ID" value="NZ_FNAN01000002.1"/>
</dbReference>
<dbReference type="InterPro" id="IPR013783">
    <property type="entry name" value="Ig-like_fold"/>
</dbReference>
<comment type="similarity">
    <text evidence="1">Belongs to the peptidase M43B family.</text>
</comment>
<keyword evidence="3" id="KW-0479">Metal-binding</keyword>
<dbReference type="PANTHER" id="PTHR47466">
    <property type="match status" value="1"/>
</dbReference>
<dbReference type="GO" id="GO:0005975">
    <property type="term" value="P:carbohydrate metabolic process"/>
    <property type="evidence" value="ECO:0007669"/>
    <property type="project" value="UniProtKB-ARBA"/>
</dbReference>
<evidence type="ECO:0000256" key="1">
    <source>
        <dbReference type="ARBA" id="ARBA00008721"/>
    </source>
</evidence>
<dbReference type="NCBIfam" id="TIGR04183">
    <property type="entry name" value="Por_Secre_tail"/>
    <property type="match status" value="1"/>
</dbReference>
<organism evidence="12 13">
    <name type="scientific">Dyadobacter soli</name>
    <dbReference type="NCBI Taxonomy" id="659014"/>
    <lineage>
        <taxon>Bacteria</taxon>
        <taxon>Pseudomonadati</taxon>
        <taxon>Bacteroidota</taxon>
        <taxon>Cytophagia</taxon>
        <taxon>Cytophagales</taxon>
        <taxon>Spirosomataceae</taxon>
        <taxon>Dyadobacter</taxon>
    </lineage>
</organism>
<dbReference type="CDD" id="cd04275">
    <property type="entry name" value="ZnMc_pappalysin_like"/>
    <property type="match status" value="1"/>
</dbReference>
<dbReference type="InterPro" id="IPR026444">
    <property type="entry name" value="Secre_tail"/>
</dbReference>
<evidence type="ECO:0000256" key="3">
    <source>
        <dbReference type="ARBA" id="ARBA00022723"/>
    </source>
</evidence>